<dbReference type="AlphaFoldDB" id="A0A2H0V5X9"/>
<evidence type="ECO:0000256" key="1">
    <source>
        <dbReference type="SAM" id="Phobius"/>
    </source>
</evidence>
<evidence type="ECO:0000313" key="2">
    <source>
        <dbReference type="EMBL" id="PIR94471.1"/>
    </source>
</evidence>
<feature type="transmembrane region" description="Helical" evidence="1">
    <location>
        <begin position="161"/>
        <end position="181"/>
    </location>
</feature>
<gene>
    <name evidence="2" type="ORF">COT97_01295</name>
</gene>
<dbReference type="Proteomes" id="UP000229901">
    <property type="component" value="Unassembled WGS sequence"/>
</dbReference>
<comment type="caution">
    <text evidence="2">The sequence shown here is derived from an EMBL/GenBank/DDBJ whole genome shotgun (WGS) entry which is preliminary data.</text>
</comment>
<feature type="transmembrane region" description="Helical" evidence="1">
    <location>
        <begin position="135"/>
        <end position="155"/>
    </location>
</feature>
<name>A0A2H0V5X9_9BACT</name>
<keyword evidence="1" id="KW-1133">Transmembrane helix</keyword>
<reference evidence="3" key="1">
    <citation type="submission" date="2017-09" db="EMBL/GenBank/DDBJ databases">
        <title>Depth-based differentiation of microbial function through sediment-hosted aquifers and enrichment of novel symbionts in the deep terrestrial subsurface.</title>
        <authorList>
            <person name="Probst A.J."/>
            <person name="Ladd B."/>
            <person name="Jarett J.K."/>
            <person name="Geller-Mcgrath D.E."/>
            <person name="Sieber C.M.K."/>
            <person name="Emerson J.B."/>
            <person name="Anantharaman K."/>
            <person name="Thomas B.C."/>
            <person name="Malmstrom R."/>
            <person name="Stieglmeier M."/>
            <person name="Klingl A."/>
            <person name="Woyke T."/>
            <person name="Ryan C.M."/>
            <person name="Banfield J.F."/>
        </authorList>
    </citation>
    <scope>NUCLEOTIDE SEQUENCE [LARGE SCALE GENOMIC DNA]</scope>
</reference>
<accession>A0A2H0V5X9</accession>
<dbReference type="EMBL" id="PFAP01000005">
    <property type="protein sequence ID" value="PIR94471.1"/>
    <property type="molecule type" value="Genomic_DNA"/>
</dbReference>
<organism evidence="2 3">
    <name type="scientific">Candidatus Falkowbacteria bacterium CG10_big_fil_rev_8_21_14_0_10_39_11</name>
    <dbReference type="NCBI Taxonomy" id="1974565"/>
    <lineage>
        <taxon>Bacteria</taxon>
        <taxon>Candidatus Falkowiibacteriota</taxon>
    </lineage>
</organism>
<sequence>MSGFTTIFLVVFLVVLGRALMDFVNKKNVLFINYRYVHWAIVLGFLSVAYISAEIEFNGHQLDANFRLIYDELALVLLPFALILFEFFSSRHFISGLQDLVAQKAIEPKIFHVALTDFYKINFGKIDEKREKIHLYLWATSLLVSVLSLMVYAFLPESTLVGNILWASCFIAFFLTIMGFGRTIIMKYSIKNKVVELISQTNQVDEEG</sequence>
<feature type="transmembrane region" description="Helical" evidence="1">
    <location>
        <begin position="73"/>
        <end position="94"/>
    </location>
</feature>
<evidence type="ECO:0000313" key="3">
    <source>
        <dbReference type="Proteomes" id="UP000229901"/>
    </source>
</evidence>
<proteinExistence type="predicted"/>
<keyword evidence="1" id="KW-0812">Transmembrane</keyword>
<keyword evidence="1" id="KW-0472">Membrane</keyword>
<feature type="transmembrane region" description="Helical" evidence="1">
    <location>
        <begin position="6"/>
        <end position="24"/>
    </location>
</feature>
<protein>
    <submittedName>
        <fullName evidence="2">Uncharacterized protein</fullName>
    </submittedName>
</protein>
<feature type="transmembrane region" description="Helical" evidence="1">
    <location>
        <begin position="36"/>
        <end position="53"/>
    </location>
</feature>